<proteinExistence type="predicted"/>
<organism evidence="2 3">
    <name type="scientific">Aurantiacibacter zhengii</name>
    <dbReference type="NCBI Taxonomy" id="2307003"/>
    <lineage>
        <taxon>Bacteria</taxon>
        <taxon>Pseudomonadati</taxon>
        <taxon>Pseudomonadota</taxon>
        <taxon>Alphaproteobacteria</taxon>
        <taxon>Sphingomonadales</taxon>
        <taxon>Erythrobacteraceae</taxon>
        <taxon>Aurantiacibacter</taxon>
    </lineage>
</organism>
<dbReference type="InterPro" id="IPR011042">
    <property type="entry name" value="6-blade_b-propeller_TolB-like"/>
</dbReference>
<gene>
    <name evidence="2" type="ORF">D2V07_10040</name>
</gene>
<sequence length="337" mass="35148">MRIATITIAATLLAGCATKPTGLPPVPVFAAGQTVPVGTANDDAADDPAIWHNAADPAQSLIVATDKKAGLYVYGLDGQIRSFLDAGAVNNVDLVTLEDGTVLVAASDRIDIANSHIATFVLDTGSGELTPLGRFASGPGEGYGFCMSQHGSLAALMVTKEGALREYEITRVTPGEVPQATLVREMSVPSQPEGCIYDERDGTLYVGEEVSGIWRFADGATTGELVFPIDNQYLVADVEGLAIAPEGEDGGYLIASSQGDNAYAVFALPGMTPMGRFSIAEGTLGGAEETDGIELDTRSFGPDYPQGLFVAQDGMNPPDAQNFKLVSWEAIRAALGI</sequence>
<evidence type="ECO:0000313" key="3">
    <source>
        <dbReference type="Proteomes" id="UP000286576"/>
    </source>
</evidence>
<dbReference type="RefSeq" id="WP_119586866.1">
    <property type="nucleotide sequence ID" value="NZ_CAWODQ010000024.1"/>
</dbReference>
<feature type="domain" description="BPP" evidence="1">
    <location>
        <begin position="18"/>
        <end position="335"/>
    </location>
</feature>
<dbReference type="OrthoDB" id="8696437at2"/>
<dbReference type="InterPro" id="IPR003431">
    <property type="entry name" value="B-propeller_Phytase"/>
</dbReference>
<evidence type="ECO:0000259" key="1">
    <source>
        <dbReference type="PROSITE" id="PS51662"/>
    </source>
</evidence>
<comment type="caution">
    <text evidence="2">The sequence shown here is derived from an EMBL/GenBank/DDBJ whole genome shotgun (WGS) entry which is preliminary data.</text>
</comment>
<dbReference type="Proteomes" id="UP000286576">
    <property type="component" value="Unassembled WGS sequence"/>
</dbReference>
<name>A0A418NRX2_9SPHN</name>
<dbReference type="PROSITE" id="PS51662">
    <property type="entry name" value="BP_PHYTASE"/>
    <property type="match status" value="1"/>
</dbReference>
<dbReference type="Gene3D" id="2.120.10.30">
    <property type="entry name" value="TolB, C-terminal domain"/>
    <property type="match status" value="1"/>
</dbReference>
<reference evidence="2 3" key="1">
    <citation type="submission" date="2018-08" db="EMBL/GenBank/DDBJ databases">
        <title>Erythrobacter zhengii sp.nov., a bacterium isolated from deep-sea sediment.</title>
        <authorList>
            <person name="Fang C."/>
            <person name="Wu Y.-H."/>
            <person name="Sun C."/>
            <person name="Wang H."/>
            <person name="Cheng H."/>
            <person name="Meng F.-X."/>
            <person name="Wang C.-S."/>
            <person name="Xu X.-W."/>
        </authorList>
    </citation>
    <scope>NUCLEOTIDE SEQUENCE [LARGE SCALE GENOMIC DNA]</scope>
    <source>
        <strain evidence="2 3">V18</strain>
    </source>
</reference>
<dbReference type="GO" id="GO:0016158">
    <property type="term" value="F:inositol hexakisphosphate 3-phosphatase activity"/>
    <property type="evidence" value="ECO:0007669"/>
    <property type="project" value="InterPro"/>
</dbReference>
<dbReference type="PROSITE" id="PS51257">
    <property type="entry name" value="PROKAR_LIPOPROTEIN"/>
    <property type="match status" value="1"/>
</dbReference>
<keyword evidence="3" id="KW-1185">Reference proteome</keyword>
<accession>A0A418NRX2</accession>
<dbReference type="AlphaFoldDB" id="A0A418NRX2"/>
<dbReference type="Pfam" id="PF02333">
    <property type="entry name" value="Phytase"/>
    <property type="match status" value="1"/>
</dbReference>
<protein>
    <submittedName>
        <fullName evidence="2">3-phytase</fullName>
    </submittedName>
</protein>
<dbReference type="SUPFAM" id="SSF50956">
    <property type="entry name" value="Thermostable phytase (3-phytase)"/>
    <property type="match status" value="1"/>
</dbReference>
<evidence type="ECO:0000313" key="2">
    <source>
        <dbReference type="EMBL" id="RIV85675.1"/>
    </source>
</evidence>
<dbReference type="EMBL" id="QXFL01000004">
    <property type="protein sequence ID" value="RIV85675.1"/>
    <property type="molecule type" value="Genomic_DNA"/>
</dbReference>